<evidence type="ECO:0000313" key="2">
    <source>
        <dbReference type="Proteomes" id="UP000037891"/>
    </source>
</evidence>
<proteinExistence type="predicted"/>
<dbReference type="EMBL" id="LGLN01000066">
    <property type="protein sequence ID" value="KPC27977.1"/>
    <property type="molecule type" value="Genomic_DNA"/>
</dbReference>
<dbReference type="AlphaFoldDB" id="A0A0N0GE89"/>
<gene>
    <name evidence="1" type="ORF">ABJ99_0046</name>
</gene>
<comment type="caution">
    <text evidence="1">The sequence shown here is derived from an EMBL/GenBank/DDBJ whole genome shotgun (WGS) entry which is preliminary data.</text>
</comment>
<dbReference type="PATRIC" id="fig|81035.3.peg.55"/>
<name>A0A0N0GE89_PSESX</name>
<evidence type="ECO:0000313" key="1">
    <source>
        <dbReference type="EMBL" id="KPC27977.1"/>
    </source>
</evidence>
<reference evidence="1 2" key="1">
    <citation type="submission" date="2015-07" db="EMBL/GenBank/DDBJ databases">
        <authorList>
            <person name="Noorani M."/>
        </authorList>
    </citation>
    <scope>NUCLEOTIDE SEQUENCE [LARGE SCALE GENOMIC DNA]</scope>
    <source>
        <strain evidence="1 2">0788_9</strain>
    </source>
</reference>
<accession>A0A0N0GE89</accession>
<dbReference type="Proteomes" id="UP000037891">
    <property type="component" value="Unassembled WGS sequence"/>
</dbReference>
<protein>
    <submittedName>
        <fullName evidence="1">Uncharacterized protein</fullName>
    </submittedName>
</protein>
<reference evidence="1 2" key="2">
    <citation type="submission" date="2015-10" db="EMBL/GenBank/DDBJ databases">
        <title>Comparative genomics and high-throughput reverse genetic screens identify a new phytobacterial MAMP and an Arabidopsis receptor required for immune elicitation.</title>
        <authorList>
            <person name="Mott G.A."/>
            <person name="Thakur S."/>
            <person name="Wang P.W."/>
            <person name="Desveaux D."/>
            <person name="Guttman D.S."/>
        </authorList>
    </citation>
    <scope>NUCLEOTIDE SEQUENCE [LARGE SCALE GENOMIC DNA]</scope>
    <source>
        <strain evidence="1 2">0788_9</strain>
    </source>
</reference>
<organism evidence="1 2">
    <name type="scientific">Pseudomonas syringae pv. cilantro</name>
    <dbReference type="NCBI Taxonomy" id="81035"/>
    <lineage>
        <taxon>Bacteria</taxon>
        <taxon>Pseudomonadati</taxon>
        <taxon>Pseudomonadota</taxon>
        <taxon>Gammaproteobacteria</taxon>
        <taxon>Pseudomonadales</taxon>
        <taxon>Pseudomonadaceae</taxon>
        <taxon>Pseudomonas</taxon>
        <taxon>Pseudomonas syringae</taxon>
    </lineage>
</organism>
<sequence>MLAGLPVNGNVFHHDEATRPCIETLIEAELLCTGQSS</sequence>